<evidence type="ECO:0000313" key="1">
    <source>
        <dbReference type="EMBL" id="KAI4302417.1"/>
    </source>
</evidence>
<name>A0ACB9KYC5_9MYRT</name>
<sequence length="642" mass="68145">MDFRDNGEGNDCSNRETDGFGEPPPATEDEAAGSGGGAARVLMTERLRDAMLREGGGDLLLQNDDRDDRVVQWLRALDMQVEGACRADERLKPLLKLTSASGGGAEDPLLAQLSQHFEPSEVGMLARCFCMPLVSVRVGKVVKQGTTLCPTSIRGNLNLALLPTSDFLVSFVGDNDQTERLVTVSGGSPNSYVKIEEISEDTSGRSFLVNVSDGSIFYFWCSEKSKLLGVELLGKMRDLLQRRPSIADLTGISESRLEYFATHLRGYLLGSAVDNADDRYSSIPMSDGDSTRSLQSQKSLRASHSSNQAARANLLSQGSLSPRISSFKEGLPRSSSVRNAREKLRKLGENHLAAVENLSAILPMPTYLSTFDDEKSPESTKSDPSAELCFLESLGGWKLPPASSLSSQASSDCRPVFAPCYCWCPPSSSVLKPSVISSGTPGLLKESSLPSLSSLVPVASSSLLIPSSSISLANLPQLELPAFLSDPLPRLPMPSSQPSPTFTPLICDPIVHIPVIDVCSAGQGYLVSAGPGVTSGIAPKLINPLIPDTNSVLEASARETLRLLISSSGNTSGGLASMLSNGNDVMNAVVAGSKGLYHGTVVVDALSDSLASMGLASKYSKTLNLEGTDHGEDEKGTEEREG</sequence>
<proteinExistence type="predicted"/>
<protein>
    <submittedName>
        <fullName evidence="1">Uncharacterized protein</fullName>
    </submittedName>
</protein>
<keyword evidence="2" id="KW-1185">Reference proteome</keyword>
<organism evidence="1 2">
    <name type="scientific">Melastoma candidum</name>
    <dbReference type="NCBI Taxonomy" id="119954"/>
    <lineage>
        <taxon>Eukaryota</taxon>
        <taxon>Viridiplantae</taxon>
        <taxon>Streptophyta</taxon>
        <taxon>Embryophyta</taxon>
        <taxon>Tracheophyta</taxon>
        <taxon>Spermatophyta</taxon>
        <taxon>Magnoliopsida</taxon>
        <taxon>eudicotyledons</taxon>
        <taxon>Gunneridae</taxon>
        <taxon>Pentapetalae</taxon>
        <taxon>rosids</taxon>
        <taxon>malvids</taxon>
        <taxon>Myrtales</taxon>
        <taxon>Melastomataceae</taxon>
        <taxon>Melastomatoideae</taxon>
        <taxon>Melastomateae</taxon>
        <taxon>Melastoma</taxon>
    </lineage>
</organism>
<dbReference type="Proteomes" id="UP001057402">
    <property type="component" value="Chromosome 12"/>
</dbReference>
<comment type="caution">
    <text evidence="1">The sequence shown here is derived from an EMBL/GenBank/DDBJ whole genome shotgun (WGS) entry which is preliminary data.</text>
</comment>
<dbReference type="EMBL" id="CM042891">
    <property type="protein sequence ID" value="KAI4302417.1"/>
    <property type="molecule type" value="Genomic_DNA"/>
</dbReference>
<accession>A0ACB9KYC5</accession>
<reference evidence="2" key="1">
    <citation type="journal article" date="2023" name="Front. Plant Sci.">
        <title>Chromosomal-level genome assembly of Melastoma candidum provides insights into trichome evolution.</title>
        <authorList>
            <person name="Zhong Y."/>
            <person name="Wu W."/>
            <person name="Sun C."/>
            <person name="Zou P."/>
            <person name="Liu Y."/>
            <person name="Dai S."/>
            <person name="Zhou R."/>
        </authorList>
    </citation>
    <scope>NUCLEOTIDE SEQUENCE [LARGE SCALE GENOMIC DNA]</scope>
</reference>
<evidence type="ECO:0000313" key="2">
    <source>
        <dbReference type="Proteomes" id="UP001057402"/>
    </source>
</evidence>
<gene>
    <name evidence="1" type="ORF">MLD38_038164</name>
</gene>